<name>A0A670ZA81_PSETE</name>
<protein>
    <recommendedName>
        <fullName evidence="4">Secreted protein</fullName>
    </recommendedName>
</protein>
<dbReference type="OMA" id="FIHSKQC"/>
<feature type="chain" id="PRO_5025437005" description="Secreted protein" evidence="1">
    <location>
        <begin position="19"/>
        <end position="80"/>
    </location>
</feature>
<accession>A0A670ZA81</accession>
<keyword evidence="3" id="KW-1185">Reference proteome</keyword>
<organism evidence="2 3">
    <name type="scientific">Pseudonaja textilis</name>
    <name type="common">Eastern brown snake</name>
    <dbReference type="NCBI Taxonomy" id="8673"/>
    <lineage>
        <taxon>Eukaryota</taxon>
        <taxon>Metazoa</taxon>
        <taxon>Chordata</taxon>
        <taxon>Craniata</taxon>
        <taxon>Vertebrata</taxon>
        <taxon>Euteleostomi</taxon>
        <taxon>Lepidosauria</taxon>
        <taxon>Squamata</taxon>
        <taxon>Bifurcata</taxon>
        <taxon>Unidentata</taxon>
        <taxon>Episquamata</taxon>
        <taxon>Toxicofera</taxon>
        <taxon>Serpentes</taxon>
        <taxon>Colubroidea</taxon>
        <taxon>Elapidae</taxon>
        <taxon>Hydrophiinae</taxon>
        <taxon>Pseudonaja</taxon>
    </lineage>
</organism>
<proteinExistence type="predicted"/>
<evidence type="ECO:0000313" key="2">
    <source>
        <dbReference type="Ensembl" id="ENSPTXP00000017931.1"/>
    </source>
</evidence>
<keyword evidence="1" id="KW-0732">Signal</keyword>
<evidence type="ECO:0008006" key="4">
    <source>
        <dbReference type="Google" id="ProtNLM"/>
    </source>
</evidence>
<dbReference type="Proteomes" id="UP000472273">
    <property type="component" value="Unplaced"/>
</dbReference>
<dbReference type="AlphaFoldDB" id="A0A670ZA81"/>
<dbReference type="Ensembl" id="ENSPTXT00000018470.1">
    <property type="protein sequence ID" value="ENSPTXP00000017931.1"/>
    <property type="gene ID" value="ENSPTXG00000012320.1"/>
</dbReference>
<evidence type="ECO:0000313" key="3">
    <source>
        <dbReference type="Proteomes" id="UP000472273"/>
    </source>
</evidence>
<reference evidence="2" key="2">
    <citation type="submission" date="2025-09" db="UniProtKB">
        <authorList>
            <consortium name="Ensembl"/>
        </authorList>
    </citation>
    <scope>IDENTIFICATION</scope>
</reference>
<reference evidence="2" key="1">
    <citation type="submission" date="2025-08" db="UniProtKB">
        <authorList>
            <consortium name="Ensembl"/>
        </authorList>
    </citation>
    <scope>IDENTIFICATION</scope>
</reference>
<dbReference type="GeneTree" id="ENSGT00990000213548"/>
<evidence type="ECO:0000256" key="1">
    <source>
        <dbReference type="SAM" id="SignalP"/>
    </source>
</evidence>
<sequence length="80" mass="10045">MQIEIFLVFYLLAPQLFRLLEILQIHFIHSKQCRFSLKFFFIQFHFKCCPEWCMRRKLEPRHINLNLKNNKYFHSDGYLY</sequence>
<feature type="signal peptide" evidence="1">
    <location>
        <begin position="1"/>
        <end position="18"/>
    </location>
</feature>